<proteinExistence type="predicted"/>
<dbReference type="AlphaFoldDB" id="A0AAW0AQ23"/>
<gene>
    <name evidence="1" type="ORF">R3P38DRAFT_3204718</name>
</gene>
<dbReference type="Proteomes" id="UP001362999">
    <property type="component" value="Unassembled WGS sequence"/>
</dbReference>
<comment type="caution">
    <text evidence="1">The sequence shown here is derived from an EMBL/GenBank/DDBJ whole genome shotgun (WGS) entry which is preliminary data.</text>
</comment>
<sequence>MPSPSVFSLGCLRVHPVAPRPGVQPARFPGVFSSPTPNYGCLSINKPSVNEALEEHPESSILAFVAIKIFSVLANSMAEERTVSRFTRTDSRDRASQDARTIVDQTKIHQYLRPQFRAEEPKPKASNAPSVKWRSVRTLFSEIKPPTMLDAADGNSSTNTPHLFITPACEAGLEALNNSTDDDYAPATSSSSVFGTTLDTHRDGVDTRLAYFRDLLSDQPVNGADAIRSISDWSKDTVYKRLALEPKIKNRF</sequence>
<protein>
    <submittedName>
        <fullName evidence="1">Uncharacterized protein</fullName>
    </submittedName>
</protein>
<name>A0AAW0AQ23_9AGAR</name>
<evidence type="ECO:0000313" key="2">
    <source>
        <dbReference type="Proteomes" id="UP001362999"/>
    </source>
</evidence>
<keyword evidence="2" id="KW-1185">Reference proteome</keyword>
<reference evidence="1 2" key="1">
    <citation type="journal article" date="2024" name="J Genomics">
        <title>Draft genome sequencing and assembly of Favolaschia claudopus CIRM-BRFM 2984 isolated from oak limbs.</title>
        <authorList>
            <person name="Navarro D."/>
            <person name="Drula E."/>
            <person name="Chaduli D."/>
            <person name="Cazenave R."/>
            <person name="Ahrendt S."/>
            <person name="Wang J."/>
            <person name="Lipzen A."/>
            <person name="Daum C."/>
            <person name="Barry K."/>
            <person name="Grigoriev I.V."/>
            <person name="Favel A."/>
            <person name="Rosso M.N."/>
            <person name="Martin F."/>
        </authorList>
    </citation>
    <scope>NUCLEOTIDE SEQUENCE [LARGE SCALE GENOMIC DNA]</scope>
    <source>
        <strain evidence="1 2">CIRM-BRFM 2984</strain>
    </source>
</reference>
<dbReference type="EMBL" id="JAWWNJ010000054">
    <property type="protein sequence ID" value="KAK7015435.1"/>
    <property type="molecule type" value="Genomic_DNA"/>
</dbReference>
<accession>A0AAW0AQ23</accession>
<organism evidence="1 2">
    <name type="scientific">Favolaschia claudopus</name>
    <dbReference type="NCBI Taxonomy" id="2862362"/>
    <lineage>
        <taxon>Eukaryota</taxon>
        <taxon>Fungi</taxon>
        <taxon>Dikarya</taxon>
        <taxon>Basidiomycota</taxon>
        <taxon>Agaricomycotina</taxon>
        <taxon>Agaricomycetes</taxon>
        <taxon>Agaricomycetidae</taxon>
        <taxon>Agaricales</taxon>
        <taxon>Marasmiineae</taxon>
        <taxon>Mycenaceae</taxon>
        <taxon>Favolaschia</taxon>
    </lineage>
</organism>
<evidence type="ECO:0000313" key="1">
    <source>
        <dbReference type="EMBL" id="KAK7015435.1"/>
    </source>
</evidence>